<dbReference type="PANTHER" id="PTHR30468">
    <property type="entry name" value="ALPHA-KETOGLUTARATE-DEPENDENT SULFONATE DIOXYGENASE"/>
    <property type="match status" value="1"/>
</dbReference>
<name>A0A0F9WTJ2_TRIHA</name>
<comment type="cofactor">
    <cofactor evidence="1">
        <name>Fe(2+)</name>
        <dbReference type="ChEBI" id="CHEBI:29033"/>
    </cofactor>
</comment>
<dbReference type="PANTHER" id="PTHR30468:SF1">
    <property type="entry name" value="ALPHA-KETOGLUTARATE-DEPENDENT SULFONATE DIOXYGENASE"/>
    <property type="match status" value="1"/>
</dbReference>
<dbReference type="GO" id="GO:0005737">
    <property type="term" value="C:cytoplasm"/>
    <property type="evidence" value="ECO:0007669"/>
    <property type="project" value="TreeGrafter"/>
</dbReference>
<comment type="caution">
    <text evidence="9">The sequence shown here is derived from an EMBL/GenBank/DDBJ whole genome shotgun (WGS) entry which is preliminary data.</text>
</comment>
<dbReference type="OMA" id="QDRDPNQ"/>
<dbReference type="OrthoDB" id="10257314at2759"/>
<dbReference type="Pfam" id="PF02668">
    <property type="entry name" value="TauD"/>
    <property type="match status" value="1"/>
</dbReference>
<dbReference type="SUPFAM" id="SSF51197">
    <property type="entry name" value="Clavaminate synthase-like"/>
    <property type="match status" value="1"/>
</dbReference>
<evidence type="ECO:0000259" key="8">
    <source>
        <dbReference type="Pfam" id="PF02668"/>
    </source>
</evidence>
<dbReference type="GO" id="GO:0046872">
    <property type="term" value="F:metal ion binding"/>
    <property type="evidence" value="ECO:0007669"/>
    <property type="project" value="UniProtKB-KW"/>
</dbReference>
<dbReference type="AlphaFoldDB" id="A0A0F9WTJ2"/>
<dbReference type="Gene3D" id="3.60.130.10">
    <property type="entry name" value="Clavaminate synthase-like"/>
    <property type="match status" value="1"/>
</dbReference>
<accession>A0A0F9WTJ2</accession>
<dbReference type="GO" id="GO:0016706">
    <property type="term" value="F:2-oxoglutarate-dependent dioxygenase activity"/>
    <property type="evidence" value="ECO:0007669"/>
    <property type="project" value="TreeGrafter"/>
</dbReference>
<evidence type="ECO:0000256" key="7">
    <source>
        <dbReference type="SAM" id="MobiDB-lite"/>
    </source>
</evidence>
<dbReference type="Proteomes" id="UP000034112">
    <property type="component" value="Unassembled WGS sequence"/>
</dbReference>
<keyword evidence="4 9" id="KW-0223">Dioxygenase</keyword>
<comment type="similarity">
    <text evidence="2">Belongs to the TfdA dioxygenase family.</text>
</comment>
<reference evidence="10" key="1">
    <citation type="journal article" date="2015" name="Genome Announc.">
        <title>Draft whole-genome sequence of the biocontrol agent Trichoderma harzianum T6776.</title>
        <authorList>
            <person name="Baroncelli R."/>
            <person name="Piaggeschi G."/>
            <person name="Fiorini L."/>
            <person name="Bertolini E."/>
            <person name="Zapparata A."/>
            <person name="Pe M.E."/>
            <person name="Sarrocco S."/>
            <person name="Vannacci G."/>
        </authorList>
    </citation>
    <scope>NUCLEOTIDE SEQUENCE [LARGE SCALE GENOMIC DNA]</scope>
    <source>
        <strain evidence="10">T6776</strain>
    </source>
</reference>
<protein>
    <submittedName>
        <fullName evidence="9">Alpha-ketoglutarate-dependent sulfonate dioxygenase</fullName>
    </submittedName>
</protein>
<dbReference type="InterPro" id="IPR042098">
    <property type="entry name" value="TauD-like_sf"/>
</dbReference>
<dbReference type="EMBL" id="JOKZ01000899">
    <property type="protein sequence ID" value="KKO96500.1"/>
    <property type="molecule type" value="Genomic_DNA"/>
</dbReference>
<feature type="compositionally biased region" description="Basic and acidic residues" evidence="7">
    <location>
        <begin position="347"/>
        <end position="358"/>
    </location>
</feature>
<keyword evidence="3" id="KW-0479">Metal-binding</keyword>
<evidence type="ECO:0000256" key="5">
    <source>
        <dbReference type="ARBA" id="ARBA00023002"/>
    </source>
</evidence>
<organism evidence="9 10">
    <name type="scientific">Trichoderma harzianum</name>
    <name type="common">Hypocrea lixii</name>
    <dbReference type="NCBI Taxonomy" id="5544"/>
    <lineage>
        <taxon>Eukaryota</taxon>
        <taxon>Fungi</taxon>
        <taxon>Dikarya</taxon>
        <taxon>Ascomycota</taxon>
        <taxon>Pezizomycotina</taxon>
        <taxon>Sordariomycetes</taxon>
        <taxon>Hypocreomycetidae</taxon>
        <taxon>Hypocreales</taxon>
        <taxon>Hypocreaceae</taxon>
        <taxon>Trichoderma</taxon>
    </lineage>
</organism>
<evidence type="ECO:0000256" key="3">
    <source>
        <dbReference type="ARBA" id="ARBA00022723"/>
    </source>
</evidence>
<sequence length="358" mass="39516">MATVSTTITPAVLAYKPPHPALKEFEPARDRAFFADPAKASLLGLATAIEEVTPVIGTELKGVQLSKLTDQQKDELALLVAERGVVFFRDQDITLDQQHALASYYGIQDRDPNQQDPRHVTIIGRGGNSRAHGNYTAEWHGDHSFEVNPPSYTLLRLVKTPPSGGDTIFTSQVGLFDKLSPAFQKAIEGLHAIHSSDRAYLASINGGGTPHRAPIATAHPLVRTHPVTRLKSLFYNPSFIERIQELNAQESHHILAFLREHLSNADDLTARWKWTPGAVAFWDNRIIAHRAVPGGYDTELREGKRTAVFGERPFYDPENSETLSERAERLAKEKGVNGNGVVNGNGLEDKTKDLVLNN</sequence>
<feature type="domain" description="TauD/TfdA-like" evidence="8">
    <location>
        <begin position="49"/>
        <end position="305"/>
    </location>
</feature>
<dbReference type="InterPro" id="IPR051323">
    <property type="entry name" value="AtsK-like"/>
</dbReference>
<keyword evidence="6" id="KW-0408">Iron</keyword>
<dbReference type="InterPro" id="IPR003819">
    <property type="entry name" value="TauD/TfdA-like"/>
</dbReference>
<gene>
    <name evidence="9" type="ORF">THAR02_11397</name>
</gene>
<feature type="region of interest" description="Disordered" evidence="7">
    <location>
        <begin position="335"/>
        <end position="358"/>
    </location>
</feature>
<proteinExistence type="inferred from homology"/>
<evidence type="ECO:0000256" key="4">
    <source>
        <dbReference type="ARBA" id="ARBA00022964"/>
    </source>
</evidence>
<evidence type="ECO:0000313" key="10">
    <source>
        <dbReference type="Proteomes" id="UP000034112"/>
    </source>
</evidence>
<evidence type="ECO:0000313" key="9">
    <source>
        <dbReference type="EMBL" id="KKO96500.1"/>
    </source>
</evidence>
<keyword evidence="5" id="KW-0560">Oxidoreductase</keyword>
<evidence type="ECO:0000256" key="1">
    <source>
        <dbReference type="ARBA" id="ARBA00001954"/>
    </source>
</evidence>
<evidence type="ECO:0000256" key="6">
    <source>
        <dbReference type="ARBA" id="ARBA00023004"/>
    </source>
</evidence>
<evidence type="ECO:0000256" key="2">
    <source>
        <dbReference type="ARBA" id="ARBA00005896"/>
    </source>
</evidence>